<dbReference type="Pfam" id="PF14258">
    <property type="entry name" value="DUF4350"/>
    <property type="match status" value="1"/>
</dbReference>
<name>A0A974RWF5_9GAMM</name>
<sequence length="388" mass="44868">MRRLSRGMILLLVIFFLLLTLVIGYIYINTESYTTIIVKPKPYKVRTNPYLAAEHFLTANKQKVTSRKHLNFFDKLPTTKQTVLLLGEHSHLTPPQNKKILDWVSNGGQLIVEINHNKDYRKNAITDPLLNDLGIELAILKMDNPDKELPTKLYIENETTPITLNFLPYYALINTDNKATLWANDDKDNTHILQLPHHKGRITVISDANLWKNKSIEQHDHAWLLRYLTTGNDVVLVYNSFSQTQTEHPNFFVNLFKHFPYTLLALILLIIAVLWYKGMRSGPLEALFSRNRRRLPEQLSAQANFLYKKIGATQLIAILQQDINYLAKKRHPRFDDLPIDEQHHLLSKLTQHPIATISQVMGITDQQKLSKLEFIDIVTALQAIRNTL</sequence>
<keyword evidence="1" id="KW-0812">Transmembrane</keyword>
<protein>
    <submittedName>
        <fullName evidence="3">DUF4350 domain-containing protein</fullName>
    </submittedName>
</protein>
<dbReference type="InterPro" id="IPR029062">
    <property type="entry name" value="Class_I_gatase-like"/>
</dbReference>
<dbReference type="InterPro" id="IPR025646">
    <property type="entry name" value="DUF4350"/>
</dbReference>
<keyword evidence="1" id="KW-1133">Transmembrane helix</keyword>
<keyword evidence="1" id="KW-0472">Membrane</keyword>
<evidence type="ECO:0000256" key="1">
    <source>
        <dbReference type="SAM" id="Phobius"/>
    </source>
</evidence>
<dbReference type="KEGG" id="eaz:JHT90_12335"/>
<feature type="domain" description="DUF4350" evidence="2">
    <location>
        <begin position="42"/>
        <end position="229"/>
    </location>
</feature>
<feature type="transmembrane region" description="Helical" evidence="1">
    <location>
        <begin position="258"/>
        <end position="276"/>
    </location>
</feature>
<evidence type="ECO:0000313" key="4">
    <source>
        <dbReference type="Proteomes" id="UP000595278"/>
    </source>
</evidence>
<dbReference type="SUPFAM" id="SSF52317">
    <property type="entry name" value="Class I glutamine amidotransferase-like"/>
    <property type="match status" value="1"/>
</dbReference>
<dbReference type="EMBL" id="CP067393">
    <property type="protein sequence ID" value="QQP85161.1"/>
    <property type="molecule type" value="Genomic_DNA"/>
</dbReference>
<evidence type="ECO:0000313" key="3">
    <source>
        <dbReference type="EMBL" id="QQP85161.1"/>
    </source>
</evidence>
<organism evidence="3 4">
    <name type="scientific">Entomomonas asaccharolytica</name>
    <dbReference type="NCBI Taxonomy" id="2785331"/>
    <lineage>
        <taxon>Bacteria</taxon>
        <taxon>Pseudomonadati</taxon>
        <taxon>Pseudomonadota</taxon>
        <taxon>Gammaproteobacteria</taxon>
        <taxon>Pseudomonadales</taxon>
        <taxon>Pseudomonadaceae</taxon>
        <taxon>Entomomonas</taxon>
    </lineage>
</organism>
<dbReference type="Proteomes" id="UP000595278">
    <property type="component" value="Chromosome"/>
</dbReference>
<dbReference type="RefSeq" id="WP_201091425.1">
    <property type="nucleotide sequence ID" value="NZ_CP067393.1"/>
</dbReference>
<evidence type="ECO:0000259" key="2">
    <source>
        <dbReference type="Pfam" id="PF14258"/>
    </source>
</evidence>
<reference evidence="3 4" key="1">
    <citation type="submission" date="2021-01" db="EMBL/GenBank/DDBJ databases">
        <title>Entomomonas sp. F2A isolated from a house cricket (Acheta domesticus).</title>
        <authorList>
            <person name="Spergser J."/>
            <person name="Busse H.-J."/>
        </authorList>
    </citation>
    <scope>NUCLEOTIDE SEQUENCE [LARGE SCALE GENOMIC DNA]</scope>
    <source>
        <strain evidence="3 4">F2A</strain>
    </source>
</reference>
<gene>
    <name evidence="3" type="ORF">JHT90_12335</name>
</gene>
<dbReference type="AlphaFoldDB" id="A0A974RWF5"/>
<proteinExistence type="predicted"/>
<keyword evidence="4" id="KW-1185">Reference proteome</keyword>
<accession>A0A974RWF5</accession>